<sequence length="83" mass="8892">MAPAGEQDRPQQGGDGGPGEAASYLEVAVGELAQLARRHRLDMLAYLLEMACLEAGEQVRLRQGPSNSGKSQNGRSRGGQRRE</sequence>
<gene>
    <name evidence="2" type="ordered locus">RPE_3378</name>
</gene>
<organism evidence="2">
    <name type="scientific">Rhodopseudomonas palustris (strain BisA53)</name>
    <dbReference type="NCBI Taxonomy" id="316055"/>
    <lineage>
        <taxon>Bacteria</taxon>
        <taxon>Pseudomonadati</taxon>
        <taxon>Pseudomonadota</taxon>
        <taxon>Alphaproteobacteria</taxon>
        <taxon>Hyphomicrobiales</taxon>
        <taxon>Nitrobacteraceae</taxon>
        <taxon>Rhodopseudomonas</taxon>
    </lineage>
</organism>
<dbReference type="KEGG" id="rpe:RPE_3378"/>
<reference evidence="2" key="1">
    <citation type="submission" date="2006-09" db="EMBL/GenBank/DDBJ databases">
        <title>Complete sequence of Rhodopseudomonas palustris BisA53.</title>
        <authorList>
            <consortium name="US DOE Joint Genome Institute"/>
            <person name="Copeland A."/>
            <person name="Lucas S."/>
            <person name="Lapidus A."/>
            <person name="Barry K."/>
            <person name="Detter J.C."/>
            <person name="Glavina del Rio T."/>
            <person name="Hammon N."/>
            <person name="Israni S."/>
            <person name="Dalin E."/>
            <person name="Tice H."/>
            <person name="Pitluck S."/>
            <person name="Chain P."/>
            <person name="Malfatti S."/>
            <person name="Shin M."/>
            <person name="Vergez L."/>
            <person name="Schmutz J."/>
            <person name="Larimer F."/>
            <person name="Land M."/>
            <person name="Hauser L."/>
            <person name="Pelletier D.A."/>
            <person name="Kyrpides N."/>
            <person name="Kim E."/>
            <person name="Harwood C.S."/>
            <person name="Oda Y."/>
            <person name="Richardson P."/>
        </authorList>
    </citation>
    <scope>NUCLEOTIDE SEQUENCE [LARGE SCALE GENOMIC DNA]</scope>
    <source>
        <strain evidence="2">BisA53</strain>
    </source>
</reference>
<name>Q07L74_RHOP5</name>
<dbReference type="AlphaFoldDB" id="Q07L74"/>
<dbReference type="EMBL" id="CP000463">
    <property type="protein sequence ID" value="ABJ07310.1"/>
    <property type="molecule type" value="Genomic_DNA"/>
</dbReference>
<evidence type="ECO:0000256" key="1">
    <source>
        <dbReference type="SAM" id="MobiDB-lite"/>
    </source>
</evidence>
<feature type="compositionally biased region" description="Low complexity" evidence="1">
    <location>
        <begin position="66"/>
        <end position="75"/>
    </location>
</feature>
<feature type="region of interest" description="Disordered" evidence="1">
    <location>
        <begin position="59"/>
        <end position="83"/>
    </location>
</feature>
<feature type="region of interest" description="Disordered" evidence="1">
    <location>
        <begin position="1"/>
        <end position="22"/>
    </location>
</feature>
<proteinExistence type="predicted"/>
<protein>
    <submittedName>
        <fullName evidence="2">Uncharacterized protein</fullName>
    </submittedName>
</protein>
<evidence type="ECO:0000313" key="2">
    <source>
        <dbReference type="EMBL" id="ABJ07310.1"/>
    </source>
</evidence>
<accession>Q07L74</accession>
<dbReference type="HOGENOM" id="CLU_193824_1_0_5"/>